<dbReference type="InterPro" id="IPR000717">
    <property type="entry name" value="PCI_dom"/>
</dbReference>
<dbReference type="GO" id="GO:0003723">
    <property type="term" value="F:RNA binding"/>
    <property type="evidence" value="ECO:0007669"/>
    <property type="project" value="InterPro"/>
</dbReference>
<dbReference type="EMBL" id="AGUE01000258">
    <property type="protein sequence ID" value="EHK96284.1"/>
    <property type="molecule type" value="Genomic_DNA"/>
</dbReference>
<dbReference type="Pfam" id="PF01399">
    <property type="entry name" value="PCI"/>
    <property type="match status" value="1"/>
</dbReference>
<dbReference type="Proteomes" id="UP000005446">
    <property type="component" value="Unassembled WGS sequence"/>
</dbReference>
<keyword evidence="5" id="KW-1185">Reference proteome</keyword>
<dbReference type="AlphaFoldDB" id="H0EYT1"/>
<organism evidence="4 5">
    <name type="scientific">Glarea lozoyensis (strain ATCC 74030 / MF5533)</name>
    <dbReference type="NCBI Taxonomy" id="1104152"/>
    <lineage>
        <taxon>Eukaryota</taxon>
        <taxon>Fungi</taxon>
        <taxon>Dikarya</taxon>
        <taxon>Ascomycota</taxon>
        <taxon>Pezizomycotina</taxon>
        <taxon>Leotiomycetes</taxon>
        <taxon>Helotiales</taxon>
        <taxon>Helotiaceae</taxon>
        <taxon>Glarea</taxon>
    </lineage>
</organism>
<proteinExistence type="inferred from homology"/>
<dbReference type="PROSITE" id="PS50250">
    <property type="entry name" value="PCI"/>
    <property type="match status" value="1"/>
</dbReference>
<name>H0EYT1_GLAL7</name>
<evidence type="ECO:0000313" key="4">
    <source>
        <dbReference type="EMBL" id="EHK96284.1"/>
    </source>
</evidence>
<dbReference type="InterPro" id="IPR045114">
    <property type="entry name" value="Csn12-like"/>
</dbReference>
<dbReference type="GO" id="GO:0003690">
    <property type="term" value="F:double-stranded DNA binding"/>
    <property type="evidence" value="ECO:0007669"/>
    <property type="project" value="InterPro"/>
</dbReference>
<dbReference type="OrthoDB" id="10252687at2759"/>
<evidence type="ECO:0000313" key="5">
    <source>
        <dbReference type="Proteomes" id="UP000005446"/>
    </source>
</evidence>
<dbReference type="Gene3D" id="1.10.10.10">
    <property type="entry name" value="Winged helix-like DNA-binding domain superfamily/Winged helix DNA-binding domain"/>
    <property type="match status" value="1"/>
</dbReference>
<dbReference type="SMART" id="SM00753">
    <property type="entry name" value="PAM"/>
    <property type="match status" value="1"/>
</dbReference>
<dbReference type="InterPro" id="IPR036388">
    <property type="entry name" value="WH-like_DNA-bd_sf"/>
</dbReference>
<evidence type="ECO:0000259" key="3">
    <source>
        <dbReference type="PROSITE" id="PS50250"/>
    </source>
</evidence>
<dbReference type="HOGENOM" id="CLU_031567_1_0_1"/>
<dbReference type="InParanoid" id="H0EYT1"/>
<sequence length="398" mass="44487">MDLIFGDFRKFYEVGDGYGLAQTLSPISPPSQPERLRNFYRSTNFQNVQKDFKYQILYDNSAPFKLPADEGNGWVEVYVAYWKAVGEIQIAEAAANSGHKANNGQYLVFSLLSLSLATGALGSRKYLRVFAIKADEGAASSQAVSATFQDDFNPDSEKNEKLEDAARQLNRIFNLCLSDRGDMPPLESFPLAHQVTFKYYVGVIYFLEENYVESEKNLTEAWTLCHKDSIRNKELILTYLIPCHLLTTHTLPTLALLSPYPRLQKLFLPLSRCIKKGDLSGFDAALIAGEDEFVKRRIYLTLERGRDVALRNLLRKVFIAGGFEDAKEPGAPQVRKTRVPVAEFGAAISIGSKETMDNDEVECLLANMIYKNLMKGYIARDRGIVVLSKGGAFPGTGV</sequence>
<dbReference type="PANTHER" id="PTHR12732:SF0">
    <property type="entry name" value="PCI DOMAIN-CONTAINING PROTEIN 2"/>
    <property type="match status" value="1"/>
</dbReference>
<dbReference type="FunFam" id="1.10.10.10:FF:000366">
    <property type="entry name" value="COP9 signalosome complex subunit"/>
    <property type="match status" value="1"/>
</dbReference>
<evidence type="ECO:0000256" key="2">
    <source>
        <dbReference type="ARBA" id="ARBA00073854"/>
    </source>
</evidence>
<dbReference type="FunCoup" id="H0EYT1">
    <property type="interactions" value="489"/>
</dbReference>
<gene>
    <name evidence="4" type="ORF">M7I_7991</name>
</gene>
<comment type="caution">
    <text evidence="4">The sequence shown here is derived from an EMBL/GenBank/DDBJ whole genome shotgun (WGS) entry which is preliminary data.</text>
</comment>
<evidence type="ECO:0000256" key="1">
    <source>
        <dbReference type="ARBA" id="ARBA00025771"/>
    </source>
</evidence>
<reference evidence="4 5" key="1">
    <citation type="journal article" date="2012" name="Eukaryot. Cell">
        <title>Genome sequence of the fungus Glarea lozoyensis: the first genome sequence of a species from the Helotiaceae family.</title>
        <authorList>
            <person name="Youssar L."/>
            <person name="Gruening B.A."/>
            <person name="Erxleben A."/>
            <person name="Guenther S."/>
            <person name="Huettel W."/>
        </authorList>
    </citation>
    <scope>NUCLEOTIDE SEQUENCE [LARGE SCALE GENOMIC DNA]</scope>
    <source>
        <strain evidence="5">ATCC 74030 / MF5533</strain>
    </source>
</reference>
<feature type="domain" description="PCI" evidence="3">
    <location>
        <begin position="195"/>
        <end position="392"/>
    </location>
</feature>
<dbReference type="PANTHER" id="PTHR12732">
    <property type="entry name" value="UNCHARACTERIZED PROTEASOME COMPONENT REGION PCI-CONTAINING"/>
    <property type="match status" value="1"/>
</dbReference>
<accession>H0EYT1</accession>
<comment type="similarity">
    <text evidence="1">Belongs to the CSN12 family.</text>
</comment>
<protein>
    <recommendedName>
        <fullName evidence="2">Protein CSN12 homolog</fullName>
    </recommendedName>
</protein>